<gene>
    <name evidence="1" type="ORF">CSW38_06140</name>
</gene>
<comment type="caution">
    <text evidence="1">The sequence shown here is derived from an EMBL/GenBank/DDBJ whole genome shotgun (WGS) entry which is preliminary data.</text>
</comment>
<proteinExistence type="predicted"/>
<evidence type="ECO:0000313" key="1">
    <source>
        <dbReference type="EMBL" id="RTH26298.1"/>
    </source>
</evidence>
<evidence type="ECO:0000313" key="2">
    <source>
        <dbReference type="Proteomes" id="UP000287306"/>
    </source>
</evidence>
<name>A0A430RYV4_THESC</name>
<organism evidence="1 2">
    <name type="scientific">Thermus scotoductus</name>
    <dbReference type="NCBI Taxonomy" id="37636"/>
    <lineage>
        <taxon>Bacteria</taxon>
        <taxon>Thermotogati</taxon>
        <taxon>Deinococcota</taxon>
        <taxon>Deinococci</taxon>
        <taxon>Thermales</taxon>
        <taxon>Thermaceae</taxon>
        <taxon>Thermus</taxon>
    </lineage>
</organism>
<dbReference type="Proteomes" id="UP000287306">
    <property type="component" value="Unassembled WGS sequence"/>
</dbReference>
<reference evidence="1 2" key="1">
    <citation type="journal article" date="2019" name="Extremophiles">
        <title>Biogeography of thermophiles and predominance of Thermus scotoductus in domestic water heaters.</title>
        <authorList>
            <person name="Wilpiszeski R.L."/>
            <person name="Zhang Z."/>
            <person name="House C.H."/>
        </authorList>
    </citation>
    <scope>NUCLEOTIDE SEQUENCE [LARGE SCALE GENOMIC DNA]</scope>
    <source>
        <strain evidence="1 2">25_S25</strain>
    </source>
</reference>
<dbReference type="EMBL" id="PELY01000156">
    <property type="protein sequence ID" value="RTH26298.1"/>
    <property type="molecule type" value="Genomic_DNA"/>
</dbReference>
<accession>A0A430RYV4</accession>
<dbReference type="SUPFAM" id="SSF101898">
    <property type="entry name" value="NHL repeat"/>
    <property type="match status" value="1"/>
</dbReference>
<sequence>MEWTLQERLLVSERNRGRILDITEGGKAENAIVIAENLQGPASIIPTEKGLFVAETWGGRVTFIDLKNGSHKGHANDLRWPYSLTTAQLGGTERIFVSELVAPLFGQLTDITEGGGREKHTPYVTEIPYMSPVFYQEPGAREYDSRPQVMMGCESAPWTKRLADGSLILEANFVIFKVPEGGGRFADILSDEKNAIARGLRFTGGMTQHPVNGLIYAVDPPAGTVFVVDPEKPGDYRHVPPVVQGLNWPSCVRFGPDGKEMFVCSFSSGVIYLVRNFYA</sequence>
<protein>
    <submittedName>
        <fullName evidence="1">Uncharacterized protein</fullName>
    </submittedName>
</protein>
<dbReference type="AlphaFoldDB" id="A0A430RYV4"/>